<feature type="chain" id="PRO_5046878377" description="DUF7223 domain-containing protein" evidence="1">
    <location>
        <begin position="20"/>
        <end position="494"/>
    </location>
</feature>
<comment type="caution">
    <text evidence="3">The sequence shown here is derived from an EMBL/GenBank/DDBJ whole genome shotgun (WGS) entry which is preliminary data.</text>
</comment>
<organism evidence="3 4">
    <name type="scientific">Monosporascus cannonballus</name>
    <dbReference type="NCBI Taxonomy" id="155416"/>
    <lineage>
        <taxon>Eukaryota</taxon>
        <taxon>Fungi</taxon>
        <taxon>Dikarya</taxon>
        <taxon>Ascomycota</taxon>
        <taxon>Pezizomycotina</taxon>
        <taxon>Sordariomycetes</taxon>
        <taxon>Xylariomycetidae</taxon>
        <taxon>Xylariales</taxon>
        <taxon>Xylariales incertae sedis</taxon>
        <taxon>Monosporascus</taxon>
    </lineage>
</organism>
<proteinExistence type="predicted"/>
<feature type="signal peptide" evidence="1">
    <location>
        <begin position="1"/>
        <end position="19"/>
    </location>
</feature>
<accession>A0ABY0H3C9</accession>
<reference evidence="3 4" key="1">
    <citation type="submission" date="2018-06" db="EMBL/GenBank/DDBJ databases">
        <title>Complete Genomes of Monosporascus.</title>
        <authorList>
            <person name="Robinson A.J."/>
            <person name="Natvig D.O."/>
        </authorList>
    </citation>
    <scope>NUCLEOTIDE SEQUENCE [LARGE SCALE GENOMIC DNA]</scope>
    <source>
        <strain evidence="3 4">CBS 609.92</strain>
    </source>
</reference>
<dbReference type="EMBL" id="QJNS01000180">
    <property type="protein sequence ID" value="RYO83791.1"/>
    <property type="molecule type" value="Genomic_DNA"/>
</dbReference>
<evidence type="ECO:0000313" key="3">
    <source>
        <dbReference type="EMBL" id="RYO83791.1"/>
    </source>
</evidence>
<dbReference type="Pfam" id="PF23865">
    <property type="entry name" value="DUF7223"/>
    <property type="match status" value="1"/>
</dbReference>
<dbReference type="Proteomes" id="UP000294003">
    <property type="component" value="Unassembled WGS sequence"/>
</dbReference>
<keyword evidence="4" id="KW-1185">Reference proteome</keyword>
<dbReference type="InterPro" id="IPR055647">
    <property type="entry name" value="DUF7223"/>
</dbReference>
<feature type="domain" description="DUF7223" evidence="2">
    <location>
        <begin position="76"/>
        <end position="306"/>
    </location>
</feature>
<keyword evidence="1" id="KW-0732">Signal</keyword>
<gene>
    <name evidence="3" type="ORF">DL762_005968</name>
</gene>
<evidence type="ECO:0000313" key="4">
    <source>
        <dbReference type="Proteomes" id="UP000294003"/>
    </source>
</evidence>
<protein>
    <recommendedName>
        <fullName evidence="2">DUF7223 domain-containing protein</fullName>
    </recommendedName>
</protein>
<sequence length="494" mass="50816">MYFKLAVFAASVLASAAAGKPVDVVAPIAPPHDVNVAIVPRRPSSLMKRDANATFDLGFQIQNQVLFDGPALNLNVPLTLECVDCRTWGSVTAVTFIPDDIGDFLEDLTDFDLFNNANLSLVFNGVGALIDLSVVATEGVEFTLPLFASQTPLGVAGPNFQLGAVFFIELVMGITGKVEASSGFQLLIPDGSAFTMPLDPTLPNTAAFDGTTLSLLPLEVEAPANLTVALRLRVQAGLEFVGSPLLSATALAGAFLDIPEVVLGARFSFGGANESESESCQLPAFAEVNVNAGVFVEVGADVGNVGVVDLNPSLETTFFRAAVETCFLGGTAAGDVATTAKPTASSSSAPYVLMPSVTATATPGPSTSVTTTTPPQETACHTALVTETTTVVATRATTACAVPAVHCPANMTRVGMAEQTETITTSRCPEATPDLHALTTIVTTVTTTACPRVELPASGLVSLTKLSNPITSSVVVDPAATTLPSPAVTGSARR</sequence>
<name>A0ABY0H3C9_9PEZI</name>
<evidence type="ECO:0000259" key="2">
    <source>
        <dbReference type="Pfam" id="PF23865"/>
    </source>
</evidence>
<evidence type="ECO:0000256" key="1">
    <source>
        <dbReference type="SAM" id="SignalP"/>
    </source>
</evidence>